<keyword evidence="2" id="KW-0963">Cytoplasm</keyword>
<dbReference type="Pfam" id="PF01608">
    <property type="entry name" value="I_LWEQ"/>
    <property type="match status" value="1"/>
</dbReference>
<sequence>MTSLEDFVSALNDSLTPSSSPPCEAQVECTASSFGKTFIGNVAQKLQWSEDQIKNADQLFTNTFFALASVNGLVTEKVDQADVPQLVFTTSALITYIEYLTYMLNTLNLLINGVQKQAELATQNQIDPNAYIESVTALHEFAQLTQYVVVHYDTEIPLTKNAIQVPALDEQMNTVFSAIVQLYNIAGAIYNDISQQNDPNTNYAQFMQLYNQISQVVPALVTMISQIKESLCQTITPIYSEPEYNDFQLFLKGFTKNSAMLYLISTIIGMSNTSSFHMTISVLKILSEQLHIIDSKITRILRFRGNFDTTVKEIHQAYQTMSEIFKPLLENLIQTIPMVQASYREAAEKSIVESFQLVQKDFADFNGKFENLLAAIKKDRRFSVFQNIDLIGNSPIVTEAQQLILNAVSLSTQLLKDNASTDVIVASVQSIYGHYQQFINYFNNTIANEQDTSNKKRWARQRDYIILSLNQFVEQFKLFTTNADNFLFKSLAGAYAAKFTLATLALDVHPLVAQELQAMRQVLISGMIKFFKANLKVILESLSLCYQRSDALGEDQKAQFDALFPVVMSTFQEATTKFLATTDESNPDSFTQCLHQTDRIHTILKPLVDVISGCEEQSLSAARTLLNTVEDTMFTLNRTFRFHLQISFEDEARTFVIYMGPFLDCVSNLFALQSDAVYQRFLQNKKPIESALEELKADFENAPPLGSFETDYTNSLMVGFNKCLSSCMTVITEANPLMKNSANNNVFKKCNTMLVYCINNAKNLYSFRTAIVIDNTCQVPGVTGYKVKKSCNDIGVKLNELVQKLQSDPASTPQVANEIAKELYEMYNILSQQPETKEQAEKLKQQALAIEQLVTSYSLGDQSVTQKLIETIQEIGGAITGLNQVGDQLVQQVTESAKPQEAQKTEQFTAEQAAQALVDTGKVLDAKGNEISEIKQIPSEKEVNDIFMLVNSSQDYEKVRGPISSVVDTLKKKVEQFRGLAKEYNENPSPELLTKMKTIAKEIQEAYDVIQNAKNFAESKATPENIASSTPSENSSLNDVANFAFMLQTQTLERCGDTAEGKVLGQMINEGVRQHAMGDKQGLMKLQLVALANNKDMKEVEHEIMEDIKQAAEKNDEQKLQELLPKLMLADQIYKATNPATSAQYAASTSQAREFLLAIIEKGTISPEEMPKVIEAVEVFQAALYGGGAAATAEISDAQLSDTVMDLNQDITTCVSKTINDLKKFSAKDAQSLNTQIIDLKQKSISLTSNTLVAAMRRAAALNKDDVDDLSNEVEKLLDNLANFEKTSVESLSSSNKNTAVRNVGKIQREVTINISTISGLCDQFIEVEQTHEECYTGDALHLMLDVLRLSGVCDAPAASKEAAFKQSMPKVVETFNELKQRATKMLSGTDDFETVTKMLTELEQKFNGFNAKTMTFNDVIESVKAVNEIRQTIDTALNTEVKPQPEVASKLPFRFNAIPSKTFQPRPVADIKKDIDRSYAVHEKALEKLNEVLNNTRSDGETILAALNEYHEAANRLLTHAEHMRNSTWNPACQNRLLTCHTNMVSVGDSAIDACRARLLGQENWRQTVNAFIEQATNAAKTVSAAGQDAYDTVQQDLSATNEAEKELIIAAQNIQKSQGRLMSFKSQAEDQKVQQGANYIGVEIIDVSAPILNTSAKLIEAAQAQMKYCLARKPNLDNQTGMINTARNLVDSLDLILVAAEAIVNNDPDAINKVLAACNIISGAIAHFQAECRQKEGSPELNDVIQNITDQIQETIKHVRNFGETAQRKQAEEASKDVKTPTRALNKMVEKLNAEAKVVEAKRALEEAENRLKQARQKK</sequence>
<feature type="coiled-coil region" evidence="3">
    <location>
        <begin position="1784"/>
        <end position="1820"/>
    </location>
</feature>
<dbReference type="VEuPathDB" id="TrichDB:TVAGG3_0271050"/>
<dbReference type="EMBL" id="DS113851">
    <property type="protein sequence ID" value="EAX94552.1"/>
    <property type="molecule type" value="Genomic_DNA"/>
</dbReference>
<feature type="coiled-coil region" evidence="3">
    <location>
        <begin position="1260"/>
        <end position="1287"/>
    </location>
</feature>
<evidence type="ECO:0000256" key="2">
    <source>
        <dbReference type="ARBA" id="ARBA00022490"/>
    </source>
</evidence>
<comment type="subcellular location">
    <subcellularLocation>
        <location evidence="1">Cytoplasm</location>
    </subcellularLocation>
</comment>
<evidence type="ECO:0000259" key="4">
    <source>
        <dbReference type="Pfam" id="PF01608"/>
    </source>
</evidence>
<dbReference type="KEGG" id="tva:4752288"/>
<dbReference type="InParanoid" id="A2FKL6"/>
<dbReference type="Proteomes" id="UP000001542">
    <property type="component" value="Unassembled WGS sequence"/>
</dbReference>
<evidence type="ECO:0000313" key="6">
    <source>
        <dbReference type="Proteomes" id="UP000001542"/>
    </source>
</evidence>
<dbReference type="SUPFAM" id="SSF109885">
    <property type="entry name" value="I/LWEQ domain"/>
    <property type="match status" value="1"/>
</dbReference>
<keyword evidence="3" id="KW-0175">Coiled coil</keyword>
<dbReference type="VEuPathDB" id="TrichDB:TVAG_300850"/>
<reference evidence="5" key="1">
    <citation type="submission" date="2006-10" db="EMBL/GenBank/DDBJ databases">
        <authorList>
            <person name="Amadeo P."/>
            <person name="Zhao Q."/>
            <person name="Wortman J."/>
            <person name="Fraser-Liggett C."/>
            <person name="Carlton J."/>
        </authorList>
    </citation>
    <scope>NUCLEOTIDE SEQUENCE</scope>
    <source>
        <strain evidence="5">G3</strain>
    </source>
</reference>
<evidence type="ECO:0000313" key="5">
    <source>
        <dbReference type="EMBL" id="EAX94552.1"/>
    </source>
</evidence>
<dbReference type="InterPro" id="IPR035964">
    <property type="entry name" value="I/LWEQ_dom_sf"/>
</dbReference>
<keyword evidence="6" id="KW-1185">Reference proteome</keyword>
<dbReference type="InterPro" id="IPR050163">
    <property type="entry name" value="Apolipoprotein_A1/A4/E"/>
</dbReference>
<dbReference type="PANTHER" id="PTHR18976">
    <property type="entry name" value="APOLIPOPROTEIN"/>
    <property type="match status" value="1"/>
</dbReference>
<feature type="coiled-coil region" evidence="3">
    <location>
        <begin position="967"/>
        <end position="1020"/>
    </location>
</feature>
<dbReference type="RefSeq" id="XP_001307482.1">
    <property type="nucleotide sequence ID" value="XM_001307481.1"/>
</dbReference>
<gene>
    <name evidence="5" type="ORF">TVAG_300850</name>
</gene>
<organism evidence="5 6">
    <name type="scientific">Trichomonas vaginalis (strain ATCC PRA-98 / G3)</name>
    <dbReference type="NCBI Taxonomy" id="412133"/>
    <lineage>
        <taxon>Eukaryota</taxon>
        <taxon>Metamonada</taxon>
        <taxon>Parabasalia</taxon>
        <taxon>Trichomonadida</taxon>
        <taxon>Trichomonadidae</taxon>
        <taxon>Trichomonas</taxon>
    </lineage>
</organism>
<evidence type="ECO:0000256" key="1">
    <source>
        <dbReference type="ARBA" id="ARBA00004496"/>
    </source>
</evidence>
<name>A2FKL6_TRIV3</name>
<protein>
    <recommendedName>
        <fullName evidence="4">I/LWEQ domain-containing protein</fullName>
    </recommendedName>
</protein>
<proteinExistence type="predicted"/>
<dbReference type="GO" id="GO:0005737">
    <property type="term" value="C:cytoplasm"/>
    <property type="evidence" value="ECO:0007669"/>
    <property type="project" value="UniProtKB-SubCell"/>
</dbReference>
<accession>A2FKL6</accession>
<dbReference type="InterPro" id="IPR002558">
    <property type="entry name" value="ILWEQ_dom"/>
</dbReference>
<reference evidence="5" key="2">
    <citation type="journal article" date="2007" name="Science">
        <title>Draft genome sequence of the sexually transmitted pathogen Trichomonas vaginalis.</title>
        <authorList>
            <person name="Carlton J.M."/>
            <person name="Hirt R.P."/>
            <person name="Silva J.C."/>
            <person name="Delcher A.L."/>
            <person name="Schatz M."/>
            <person name="Zhao Q."/>
            <person name="Wortman J.R."/>
            <person name="Bidwell S.L."/>
            <person name="Alsmark U.C.M."/>
            <person name="Besteiro S."/>
            <person name="Sicheritz-Ponten T."/>
            <person name="Noel C.J."/>
            <person name="Dacks J.B."/>
            <person name="Foster P.G."/>
            <person name="Simillion C."/>
            <person name="Van de Peer Y."/>
            <person name="Miranda-Saavedra D."/>
            <person name="Barton G.J."/>
            <person name="Westrop G.D."/>
            <person name="Mueller S."/>
            <person name="Dessi D."/>
            <person name="Fiori P.L."/>
            <person name="Ren Q."/>
            <person name="Paulsen I."/>
            <person name="Zhang H."/>
            <person name="Bastida-Corcuera F.D."/>
            <person name="Simoes-Barbosa A."/>
            <person name="Brown M.T."/>
            <person name="Hayes R.D."/>
            <person name="Mukherjee M."/>
            <person name="Okumura C.Y."/>
            <person name="Schneider R."/>
            <person name="Smith A.J."/>
            <person name="Vanacova S."/>
            <person name="Villalvazo M."/>
            <person name="Haas B.J."/>
            <person name="Pertea M."/>
            <person name="Feldblyum T.V."/>
            <person name="Utterback T.R."/>
            <person name="Shu C.L."/>
            <person name="Osoegawa K."/>
            <person name="de Jong P.J."/>
            <person name="Hrdy I."/>
            <person name="Horvathova L."/>
            <person name="Zubacova Z."/>
            <person name="Dolezal P."/>
            <person name="Malik S.B."/>
            <person name="Logsdon J.M. Jr."/>
            <person name="Henze K."/>
            <person name="Gupta A."/>
            <person name="Wang C.C."/>
            <person name="Dunne R.L."/>
            <person name="Upcroft J.A."/>
            <person name="Upcroft P."/>
            <person name="White O."/>
            <person name="Salzberg S.L."/>
            <person name="Tang P."/>
            <person name="Chiu C.-H."/>
            <person name="Lee Y.-S."/>
            <person name="Embley T.M."/>
            <person name="Coombs G.H."/>
            <person name="Mottram J.C."/>
            <person name="Tachezy J."/>
            <person name="Fraser-Liggett C.M."/>
            <person name="Johnson P.J."/>
        </authorList>
    </citation>
    <scope>NUCLEOTIDE SEQUENCE [LARGE SCALE GENOMIC DNA]</scope>
    <source>
        <strain evidence="5">G3</strain>
    </source>
</reference>
<feature type="domain" description="I/LWEQ" evidence="4">
    <location>
        <begin position="1678"/>
        <end position="1821"/>
    </location>
</feature>
<evidence type="ECO:0000256" key="3">
    <source>
        <dbReference type="SAM" id="Coils"/>
    </source>
</evidence>
<dbReference type="GO" id="GO:0003779">
    <property type="term" value="F:actin binding"/>
    <property type="evidence" value="ECO:0007669"/>
    <property type="project" value="InterPro"/>
</dbReference>
<dbReference type="PANTHER" id="PTHR18976:SF34">
    <property type="entry name" value="LIPID-BINDING PROTEIN"/>
    <property type="match status" value="1"/>
</dbReference>
<dbReference type="OrthoDB" id="10503064at2759"/>